<sequence>MRALYLKSIHISSLSASIKILLQKAEYVDVDVFHGDCQNFVPNVVRAVGGMKDLVLLQLGSCSEIECVVDTTSNQVDVEHPALVGLHLSNMINLKEVCPGPPPVGFFEKLEELSIFDCKQLHSIFPRECKLHKLKILRIHLCRAAVLFSVSVAQSLSQLEELIIEDCGELKHIITEQEDGGDTNTRKETVPASHNSHLMLPNLKAFTLQSLDNFRGICPENYHPSCPSLKTLRVLNCKNLTVLCIMIGMETGLLHLQGVSSKESQQKHLILKLEELHLDNFSKLKSMDSSLSQTKFESPLCSTIKCDKLKCLFPIIVSKSLPELTSLEVDNCEELEEIMDENIEHKNLSDAQVCFPKLKLIQISFCRKLKSLLPVAWARMLPQLSVLYISHADKLKVVFTKSSEEGISNGQEIVIPNLEELKLIKLPSFVGICPGFKLHAMNVVKMVVDECPEFAPIVNTTQEVPQPCKQFGPHANSQKISEEQEKNVIWSEKGMYLKQLQYLKYVPTSLSLKNLICLRVSGCRKLKTVFCAVVIRSICLPQLKYLYVDNCEELKEIISNQAQEGSSTYTSMAHSQQVYLPKLVYLWIWRCSKLKSVFSISLVKHLPELGHMEIRKCSQLEQVFSCRSEDNGGVVMKINLLPKLKGLVLDGLPSLTHIFRDSNQLQFPALQHLTVEDCSNFSPESFQLPLQGYSSGA</sequence>
<dbReference type="EMBL" id="CM039432">
    <property type="protein sequence ID" value="KAI4332203.1"/>
    <property type="molecule type" value="Genomic_DNA"/>
</dbReference>
<reference evidence="1 2" key="1">
    <citation type="journal article" date="2022" name="DNA Res.">
        <title>Chromosomal-level genome assembly of the orchid tree Bauhinia variegata (Leguminosae; Cercidoideae) supports the allotetraploid origin hypothesis of Bauhinia.</title>
        <authorList>
            <person name="Zhong Y."/>
            <person name="Chen Y."/>
            <person name="Zheng D."/>
            <person name="Pang J."/>
            <person name="Liu Y."/>
            <person name="Luo S."/>
            <person name="Meng S."/>
            <person name="Qian L."/>
            <person name="Wei D."/>
            <person name="Dai S."/>
            <person name="Zhou R."/>
        </authorList>
    </citation>
    <scope>NUCLEOTIDE SEQUENCE [LARGE SCALE GENOMIC DNA]</scope>
    <source>
        <strain evidence="1">BV-YZ2020</strain>
    </source>
</reference>
<protein>
    <submittedName>
        <fullName evidence="1">Uncharacterized protein</fullName>
    </submittedName>
</protein>
<evidence type="ECO:0000313" key="2">
    <source>
        <dbReference type="Proteomes" id="UP000828941"/>
    </source>
</evidence>
<dbReference type="Proteomes" id="UP000828941">
    <property type="component" value="Chromosome 7"/>
</dbReference>
<accession>A0ACB9N6Q9</accession>
<evidence type="ECO:0000313" key="1">
    <source>
        <dbReference type="EMBL" id="KAI4332203.1"/>
    </source>
</evidence>
<keyword evidence="2" id="KW-1185">Reference proteome</keyword>
<proteinExistence type="predicted"/>
<gene>
    <name evidence="1" type="ORF">L6164_017132</name>
</gene>
<organism evidence="1 2">
    <name type="scientific">Bauhinia variegata</name>
    <name type="common">Purple orchid tree</name>
    <name type="synonym">Phanera variegata</name>
    <dbReference type="NCBI Taxonomy" id="167791"/>
    <lineage>
        <taxon>Eukaryota</taxon>
        <taxon>Viridiplantae</taxon>
        <taxon>Streptophyta</taxon>
        <taxon>Embryophyta</taxon>
        <taxon>Tracheophyta</taxon>
        <taxon>Spermatophyta</taxon>
        <taxon>Magnoliopsida</taxon>
        <taxon>eudicotyledons</taxon>
        <taxon>Gunneridae</taxon>
        <taxon>Pentapetalae</taxon>
        <taxon>rosids</taxon>
        <taxon>fabids</taxon>
        <taxon>Fabales</taxon>
        <taxon>Fabaceae</taxon>
        <taxon>Cercidoideae</taxon>
        <taxon>Cercideae</taxon>
        <taxon>Bauhiniinae</taxon>
        <taxon>Bauhinia</taxon>
    </lineage>
</organism>
<comment type="caution">
    <text evidence="1">The sequence shown here is derived from an EMBL/GenBank/DDBJ whole genome shotgun (WGS) entry which is preliminary data.</text>
</comment>
<name>A0ACB9N6Q9_BAUVA</name>